<sequence>MRNKLLLISSLLLLLGHLRANAQNEHQIITDEFFRRYETDPLEAMDFAFTTNKWLNRNRIAIEQLKNNFKELRPQLGEYFGFEKLKESQITDRLRLATFMVRYDRQPLRFTFILYKPNDFWRVHNLKYDDSLVEDLENMLRE</sequence>
<evidence type="ECO:0000256" key="1">
    <source>
        <dbReference type="SAM" id="SignalP"/>
    </source>
</evidence>
<proteinExistence type="predicted"/>
<organism evidence="2 3">
    <name type="scientific">Muriicola soli</name>
    <dbReference type="NCBI Taxonomy" id="2507538"/>
    <lineage>
        <taxon>Bacteria</taxon>
        <taxon>Pseudomonadati</taxon>
        <taxon>Bacteroidota</taxon>
        <taxon>Flavobacteriia</taxon>
        <taxon>Flavobacteriales</taxon>
        <taxon>Flavobacteriaceae</taxon>
        <taxon>Muriicola</taxon>
    </lineage>
</organism>
<feature type="signal peptide" evidence="1">
    <location>
        <begin position="1"/>
        <end position="22"/>
    </location>
</feature>
<dbReference type="RefSeq" id="WP_129601816.1">
    <property type="nucleotide sequence ID" value="NZ_CP035544.1"/>
</dbReference>
<evidence type="ECO:0000313" key="2">
    <source>
        <dbReference type="EMBL" id="QBA63128.1"/>
    </source>
</evidence>
<name>A0A411E674_9FLAO</name>
<dbReference type="OrthoDB" id="1367364at2"/>
<gene>
    <name evidence="2" type="ORF">EQY75_00250</name>
</gene>
<protein>
    <recommendedName>
        <fullName evidence="4">DUF3887 domain-containing protein</fullName>
    </recommendedName>
</protein>
<dbReference type="AlphaFoldDB" id="A0A411E674"/>
<feature type="chain" id="PRO_5019468417" description="DUF3887 domain-containing protein" evidence="1">
    <location>
        <begin position="23"/>
        <end position="142"/>
    </location>
</feature>
<keyword evidence="1" id="KW-0732">Signal</keyword>
<evidence type="ECO:0000313" key="3">
    <source>
        <dbReference type="Proteomes" id="UP000290889"/>
    </source>
</evidence>
<reference evidence="2 3" key="1">
    <citation type="submission" date="2019-01" db="EMBL/GenBank/DDBJ databases">
        <title>Muriicola soli sp. nov., isolated from soil.</title>
        <authorList>
            <person name="Kang H.J."/>
            <person name="Kim S.B."/>
        </authorList>
    </citation>
    <scope>NUCLEOTIDE SEQUENCE [LARGE SCALE GENOMIC DNA]</scope>
    <source>
        <strain evidence="2 3">MMS17-SY002</strain>
    </source>
</reference>
<keyword evidence="3" id="KW-1185">Reference proteome</keyword>
<evidence type="ECO:0008006" key="4">
    <source>
        <dbReference type="Google" id="ProtNLM"/>
    </source>
</evidence>
<dbReference type="KEGG" id="mur:EQY75_00250"/>
<accession>A0A411E674</accession>
<dbReference type="Proteomes" id="UP000290889">
    <property type="component" value="Chromosome"/>
</dbReference>
<dbReference type="EMBL" id="CP035544">
    <property type="protein sequence ID" value="QBA63128.1"/>
    <property type="molecule type" value="Genomic_DNA"/>
</dbReference>